<evidence type="ECO:0000313" key="1">
    <source>
        <dbReference type="EMBL" id="KAK0378501.1"/>
    </source>
</evidence>
<gene>
    <name evidence="1" type="ORF">CLIM01_04130</name>
</gene>
<accession>A0ABQ9Q3W7</accession>
<sequence>MYLNTGAQAMGFGLPEFDGGHRVMIPNNLDIDRRDVDVTMLAADMGINDIPADHPDFAKFLPRQFMPGQQFDLVICGGTVVH</sequence>
<reference evidence="1" key="1">
    <citation type="submission" date="2023-04" db="EMBL/GenBank/DDBJ databases">
        <title>Colletotrichum limetticola genome sequence.</title>
        <authorList>
            <person name="Baroncelli R."/>
        </authorList>
    </citation>
    <scope>NUCLEOTIDE SEQUENCE</scope>
    <source>
        <strain evidence="1">KLA-Anderson</strain>
    </source>
</reference>
<dbReference type="Proteomes" id="UP001169217">
    <property type="component" value="Unassembled WGS sequence"/>
</dbReference>
<name>A0ABQ9Q3W7_9PEZI</name>
<protein>
    <submittedName>
        <fullName evidence="1">Uncharacterized protein</fullName>
    </submittedName>
</protein>
<proteinExistence type="predicted"/>
<organism evidence="1 2">
    <name type="scientific">Colletotrichum limetticola</name>
    <dbReference type="NCBI Taxonomy" id="1209924"/>
    <lineage>
        <taxon>Eukaryota</taxon>
        <taxon>Fungi</taxon>
        <taxon>Dikarya</taxon>
        <taxon>Ascomycota</taxon>
        <taxon>Pezizomycotina</taxon>
        <taxon>Sordariomycetes</taxon>
        <taxon>Hypocreomycetidae</taxon>
        <taxon>Glomerellales</taxon>
        <taxon>Glomerellaceae</taxon>
        <taxon>Colletotrichum</taxon>
        <taxon>Colletotrichum acutatum species complex</taxon>
    </lineage>
</organism>
<dbReference type="EMBL" id="JARUPT010000094">
    <property type="protein sequence ID" value="KAK0378501.1"/>
    <property type="molecule type" value="Genomic_DNA"/>
</dbReference>
<comment type="caution">
    <text evidence="1">The sequence shown here is derived from an EMBL/GenBank/DDBJ whole genome shotgun (WGS) entry which is preliminary data.</text>
</comment>
<keyword evidence="2" id="KW-1185">Reference proteome</keyword>
<evidence type="ECO:0000313" key="2">
    <source>
        <dbReference type="Proteomes" id="UP001169217"/>
    </source>
</evidence>